<dbReference type="FunFam" id="3.30.70.100:FF:000002">
    <property type="entry name" value="V-type proton ATPase subunit C"/>
    <property type="match status" value="1"/>
</dbReference>
<dbReference type="Proteomes" id="UP000278807">
    <property type="component" value="Unassembled WGS sequence"/>
</dbReference>
<dbReference type="WBParaSite" id="HNAJ_0000114101-mRNA-1">
    <property type="protein sequence ID" value="HNAJ_0000114101-mRNA-1"/>
    <property type="gene ID" value="HNAJ_0000114101"/>
</dbReference>
<dbReference type="PANTHER" id="PTHR10137:SF0">
    <property type="entry name" value="V-TYPE PROTON ATPASE SUBUNIT C"/>
    <property type="match status" value="1"/>
</dbReference>
<dbReference type="Gene3D" id="3.30.70.100">
    <property type="match status" value="1"/>
</dbReference>
<dbReference type="CDD" id="cd14785">
    <property type="entry name" value="V-ATPase_C"/>
    <property type="match status" value="1"/>
</dbReference>
<dbReference type="EMBL" id="UZAE01000405">
    <property type="protein sequence ID" value="VDN97000.1"/>
    <property type="molecule type" value="Genomic_DNA"/>
</dbReference>
<dbReference type="Gene3D" id="1.20.1460.10">
    <property type="entry name" value="subunit c (vma5p) of the yeast v-atpase, domain 2"/>
    <property type="match status" value="1"/>
</dbReference>
<comment type="similarity">
    <text evidence="1 5">Belongs to the V-ATPase C subunit family.</text>
</comment>
<organism evidence="8">
    <name type="scientific">Rodentolepis nana</name>
    <name type="common">Dwarf tapeworm</name>
    <name type="synonym">Hymenolepis nana</name>
    <dbReference type="NCBI Taxonomy" id="102285"/>
    <lineage>
        <taxon>Eukaryota</taxon>
        <taxon>Metazoa</taxon>
        <taxon>Spiralia</taxon>
        <taxon>Lophotrochozoa</taxon>
        <taxon>Platyhelminthes</taxon>
        <taxon>Cestoda</taxon>
        <taxon>Eucestoda</taxon>
        <taxon>Cyclophyllidea</taxon>
        <taxon>Hymenolepididae</taxon>
        <taxon>Rodentolepis</taxon>
    </lineage>
</organism>
<dbReference type="InterPro" id="IPR036132">
    <property type="entry name" value="Vac_ATP_synth_c_sf"/>
</dbReference>
<accession>A0A0R3T2H7</accession>
<keyword evidence="4 5" id="KW-0406">Ion transport</keyword>
<gene>
    <name evidence="6" type="ORF">HNAJ_LOCUS1141</name>
</gene>
<sequence>MTLTDAIFISLPAEGDRSKAYVDLTDGINVGSDVIKITETLDKLVILQERYKALEVATESAIRKFVQYMADMLEEQRKRLEENLVVNGSPAKEYVTNFDWDSAKFPPNETLQLLLERANSIVGRIENEFRNRTSMYNTLCNSVQTMERKQIGSLLTRNLVDIVNKDQFVLDSEYLVTSLVVVPRHAYQEWENTYETLVDMVVPRSSELLYEDQEYGLWTVTLFQKMLSDFAQRAREKKFIVRDFTYKQEVVEGEKSELDIARAEKRKIFPALFRFLKINFGELFITLMHVKGLKLFVESIMRYGFPVDFLTAVIVVPRKNVKKLRDTLMLKYHHLDSLAARKSKDDDILLAGVANDDEYYPYVSITLEIDVEPH</sequence>
<dbReference type="Gene3D" id="3.30.70.1180">
    <property type="entry name" value="Vacuolar atp synthase subunit c, domain 1"/>
    <property type="match status" value="1"/>
</dbReference>
<evidence type="ECO:0000256" key="5">
    <source>
        <dbReference type="RuleBase" id="RU364010"/>
    </source>
</evidence>
<evidence type="ECO:0000313" key="7">
    <source>
        <dbReference type="Proteomes" id="UP000278807"/>
    </source>
</evidence>
<evidence type="ECO:0000256" key="1">
    <source>
        <dbReference type="ARBA" id="ARBA00006138"/>
    </source>
</evidence>
<dbReference type="STRING" id="102285.A0A0R3T2H7"/>
<dbReference type="AlphaFoldDB" id="A0A0R3T2H7"/>
<comment type="function">
    <text evidence="5">Subunit of the V1 complex of vacuolar(H+)-ATPase (V-ATPase), a multisubunit enzyme composed of a peripheral complex (V1) that hydrolyzes ATP and a membrane integral complex (V0) that translocates protons. V-ATPase is responsible for acidifying and maintaining the pH of intracellular compartments and in some cell types, is targeted to the plasma membrane, where it is responsible for acidifying the extracellular environment. Subunit C is necessary for the assembly of the catalytic sector of the enzyme and is likely to have a specific function in its catalytic activity.</text>
</comment>
<comment type="subunit">
    <text evidence="5">V-ATPase is a heteromultimeric enzyme made up of two complexes: the ATP-hydrolytic V1 complex and the proton translocation V0 complex. The V1 complex consists of three catalytic AB heterodimers that form a heterohexamer, three peripheral stalks each consisting of EG heterodimers, one central rotor including subunits D and F, and the regulatory subunits C and H. The proton translocation complex V0 consists of the proton transport subunit a, a ring of proteolipid subunits c9c'', rotary subunit d, subunits e and f, and two accessory subunits.</text>
</comment>
<dbReference type="PANTHER" id="PTHR10137">
    <property type="entry name" value="V-TYPE PROTON ATPASE SUBUNIT C"/>
    <property type="match status" value="1"/>
</dbReference>
<dbReference type="InterPro" id="IPR004907">
    <property type="entry name" value="ATPase_V1-cplx_csu"/>
</dbReference>
<proteinExistence type="inferred from homology"/>
<reference evidence="8" key="1">
    <citation type="submission" date="2017-02" db="UniProtKB">
        <authorList>
            <consortium name="WormBaseParasite"/>
        </authorList>
    </citation>
    <scope>IDENTIFICATION</scope>
</reference>
<keyword evidence="3 5" id="KW-0375">Hydrogen ion transport</keyword>
<dbReference type="GO" id="GO:0046961">
    <property type="term" value="F:proton-transporting ATPase activity, rotational mechanism"/>
    <property type="evidence" value="ECO:0007669"/>
    <property type="project" value="InterPro"/>
</dbReference>
<evidence type="ECO:0000256" key="3">
    <source>
        <dbReference type="ARBA" id="ARBA00022781"/>
    </source>
</evidence>
<evidence type="ECO:0000313" key="8">
    <source>
        <dbReference type="WBParaSite" id="HNAJ_0000114101-mRNA-1"/>
    </source>
</evidence>
<dbReference type="OrthoDB" id="6605928at2759"/>
<dbReference type="Pfam" id="PF03223">
    <property type="entry name" value="V-ATPase_C"/>
    <property type="match status" value="1"/>
</dbReference>
<dbReference type="GO" id="GO:0005765">
    <property type="term" value="C:lysosomal membrane"/>
    <property type="evidence" value="ECO:0007669"/>
    <property type="project" value="TreeGrafter"/>
</dbReference>
<dbReference type="GO" id="GO:0000221">
    <property type="term" value="C:vacuolar proton-transporting V-type ATPase, V1 domain"/>
    <property type="evidence" value="ECO:0007669"/>
    <property type="project" value="TreeGrafter"/>
</dbReference>
<keyword evidence="2 5" id="KW-0813">Transport</keyword>
<dbReference type="SUPFAM" id="SSF118203">
    <property type="entry name" value="Vacuolar ATP synthase subunit C"/>
    <property type="match status" value="1"/>
</dbReference>
<keyword evidence="7" id="KW-1185">Reference proteome</keyword>
<protein>
    <recommendedName>
        <fullName evidence="5">V-type proton ATPase subunit C</fullName>
    </recommendedName>
</protein>
<name>A0A0R3T2H7_RODNA</name>
<evidence type="ECO:0000256" key="4">
    <source>
        <dbReference type="ARBA" id="ARBA00023065"/>
    </source>
</evidence>
<evidence type="ECO:0000256" key="2">
    <source>
        <dbReference type="ARBA" id="ARBA00022448"/>
    </source>
</evidence>
<evidence type="ECO:0000313" key="6">
    <source>
        <dbReference type="EMBL" id="VDN97000.1"/>
    </source>
</evidence>
<reference evidence="6 7" key="2">
    <citation type="submission" date="2018-11" db="EMBL/GenBank/DDBJ databases">
        <authorList>
            <consortium name="Pathogen Informatics"/>
        </authorList>
    </citation>
    <scope>NUCLEOTIDE SEQUENCE [LARGE SCALE GENOMIC DNA]</scope>
</reference>